<feature type="domain" description="N-acetyltransferase" evidence="1">
    <location>
        <begin position="156"/>
        <end position="296"/>
    </location>
</feature>
<sequence>MRFRWDWLRPVVTAPYVPTIGPVHPSVLTDDLFADILRTAGSRRFLPYDKDVRWSDTKAESVLVEHITHRPGETLIPTLLERGTGTIKVYAYGVGPGSRIAAAELAQKLCAAHGVSGARVARFLGPEYGTRFAMGTRIQLRDFFDGPCPPAGREVSAFTDLTAPIRKDFVNFAHRMAEDGFAFLHSRMEAGAAGPVLVARADSKVAGAIGPMEIRPDAIGRPQLMPQYFGVLPEHRGRGLGRALWRAAMQWGRDHGAAYQLLQTEVGGASDALCQDEGLKSLGFVVTTPVHSHRLS</sequence>
<dbReference type="GO" id="GO:0016747">
    <property type="term" value="F:acyltransferase activity, transferring groups other than amino-acyl groups"/>
    <property type="evidence" value="ECO:0007669"/>
    <property type="project" value="InterPro"/>
</dbReference>
<accession>A0A1H0ILM0</accession>
<dbReference type="Gene3D" id="3.40.630.30">
    <property type="match status" value="1"/>
</dbReference>
<protein>
    <submittedName>
        <fullName evidence="2">Acetyltransferase (GNAT) family protein</fullName>
    </submittedName>
</protein>
<dbReference type="AlphaFoldDB" id="A0A1H0ILM0"/>
<dbReference type="InterPro" id="IPR016181">
    <property type="entry name" value="Acyl_CoA_acyltransferase"/>
</dbReference>
<evidence type="ECO:0000259" key="1">
    <source>
        <dbReference type="PROSITE" id="PS51186"/>
    </source>
</evidence>
<keyword evidence="3" id="KW-1185">Reference proteome</keyword>
<proteinExistence type="predicted"/>
<dbReference type="Proteomes" id="UP000199341">
    <property type="component" value="Unassembled WGS sequence"/>
</dbReference>
<dbReference type="SUPFAM" id="SSF55729">
    <property type="entry name" value="Acyl-CoA N-acyltransferases (Nat)"/>
    <property type="match status" value="1"/>
</dbReference>
<dbReference type="PROSITE" id="PS51186">
    <property type="entry name" value="GNAT"/>
    <property type="match status" value="1"/>
</dbReference>
<dbReference type="InterPro" id="IPR000182">
    <property type="entry name" value="GNAT_dom"/>
</dbReference>
<reference evidence="2 3" key="1">
    <citation type="submission" date="2016-10" db="EMBL/GenBank/DDBJ databases">
        <authorList>
            <person name="de Groot N.N."/>
        </authorList>
    </citation>
    <scope>NUCLEOTIDE SEQUENCE [LARGE SCALE GENOMIC DNA]</scope>
    <source>
        <strain evidence="2 3">CGMCC 4.2022</strain>
    </source>
</reference>
<dbReference type="STRING" id="310781.SAMN05216259_10926"/>
<gene>
    <name evidence="2" type="ORF">SAMN05216259_10926</name>
</gene>
<dbReference type="EMBL" id="FNIE01000009">
    <property type="protein sequence ID" value="SDO32245.1"/>
    <property type="molecule type" value="Genomic_DNA"/>
</dbReference>
<dbReference type="CDD" id="cd04301">
    <property type="entry name" value="NAT_SF"/>
    <property type="match status" value="1"/>
</dbReference>
<keyword evidence="2" id="KW-0808">Transferase</keyword>
<dbReference type="RefSeq" id="WP_093785950.1">
    <property type="nucleotide sequence ID" value="NZ_FNIE01000009.1"/>
</dbReference>
<name>A0A1H0ILM0_9ACTN</name>
<evidence type="ECO:0000313" key="2">
    <source>
        <dbReference type="EMBL" id="SDO32245.1"/>
    </source>
</evidence>
<dbReference type="OrthoDB" id="3436926at2"/>
<dbReference type="Pfam" id="PF00583">
    <property type="entry name" value="Acetyltransf_1"/>
    <property type="match status" value="1"/>
</dbReference>
<evidence type="ECO:0000313" key="3">
    <source>
        <dbReference type="Proteomes" id="UP000199341"/>
    </source>
</evidence>
<organism evidence="2 3">
    <name type="scientific">Actinacidiphila guanduensis</name>
    <dbReference type="NCBI Taxonomy" id="310781"/>
    <lineage>
        <taxon>Bacteria</taxon>
        <taxon>Bacillati</taxon>
        <taxon>Actinomycetota</taxon>
        <taxon>Actinomycetes</taxon>
        <taxon>Kitasatosporales</taxon>
        <taxon>Streptomycetaceae</taxon>
        <taxon>Actinacidiphila</taxon>
    </lineage>
</organism>